<reference evidence="4" key="1">
    <citation type="submission" date="2015-06" db="UniProtKB">
        <authorList>
            <consortium name="EnsemblPlants"/>
        </authorList>
    </citation>
    <scope>IDENTIFICATION</scope>
</reference>
<comment type="similarity">
    <text evidence="1">Belongs to the plant acyltransferase family.</text>
</comment>
<name>N1QZN6_AEGTA</name>
<keyword evidence="2" id="KW-0808">Transferase</keyword>
<accession>N1QZN6</accession>
<evidence type="ECO:0000256" key="1">
    <source>
        <dbReference type="ARBA" id="ARBA00009861"/>
    </source>
</evidence>
<organism evidence="4">
    <name type="scientific">Aegilops tauschii</name>
    <name type="common">Tausch's goatgrass</name>
    <name type="synonym">Aegilops squarrosa</name>
    <dbReference type="NCBI Taxonomy" id="37682"/>
    <lineage>
        <taxon>Eukaryota</taxon>
        <taxon>Viridiplantae</taxon>
        <taxon>Streptophyta</taxon>
        <taxon>Embryophyta</taxon>
        <taxon>Tracheophyta</taxon>
        <taxon>Spermatophyta</taxon>
        <taxon>Magnoliopsida</taxon>
        <taxon>Liliopsida</taxon>
        <taxon>Poales</taxon>
        <taxon>Poaceae</taxon>
        <taxon>BOP clade</taxon>
        <taxon>Pooideae</taxon>
        <taxon>Triticodae</taxon>
        <taxon>Triticeae</taxon>
        <taxon>Triticinae</taxon>
        <taxon>Aegilops</taxon>
    </lineage>
</organism>
<keyword evidence="3" id="KW-0012">Acyltransferase</keyword>
<proteinExistence type="inferred from homology"/>
<evidence type="ECO:0000313" key="4">
    <source>
        <dbReference type="EnsemblPlants" id="EMT17644"/>
    </source>
</evidence>
<dbReference type="PANTHER" id="PTHR31642">
    <property type="entry name" value="TRICHOTHECENE 3-O-ACETYLTRANSFERASE"/>
    <property type="match status" value="1"/>
</dbReference>
<evidence type="ECO:0000256" key="3">
    <source>
        <dbReference type="ARBA" id="ARBA00023315"/>
    </source>
</evidence>
<dbReference type="EnsemblPlants" id="EMT17644">
    <property type="protein sequence ID" value="EMT17644"/>
    <property type="gene ID" value="F775_42428"/>
</dbReference>
<dbReference type="AlphaFoldDB" id="N1QZN6"/>
<dbReference type="PANTHER" id="PTHR31642:SF16">
    <property type="entry name" value="OS08G0543400 PROTEIN"/>
    <property type="match status" value="1"/>
</dbReference>
<dbReference type="GO" id="GO:0016747">
    <property type="term" value="F:acyltransferase activity, transferring groups other than amino-acyl groups"/>
    <property type="evidence" value="ECO:0007669"/>
    <property type="project" value="TreeGrafter"/>
</dbReference>
<dbReference type="Gene3D" id="3.30.559.10">
    <property type="entry name" value="Chloramphenicol acetyltransferase-like domain"/>
    <property type="match status" value="1"/>
</dbReference>
<dbReference type="InterPro" id="IPR050317">
    <property type="entry name" value="Plant_Fungal_Acyltransferase"/>
</dbReference>
<dbReference type="Pfam" id="PF02458">
    <property type="entry name" value="Transferase"/>
    <property type="match status" value="1"/>
</dbReference>
<sequence length="88" mass="9625">MVGTAGKVGEIRSEELASVAGRISGTVRRVDDEVVRSVIDYVEMVGRPVMHAGSMPETELMVVSWLGMPMYEAGFRWGKPRAMQLAAQ</sequence>
<dbReference type="InterPro" id="IPR023213">
    <property type="entry name" value="CAT-like_dom_sf"/>
</dbReference>
<protein>
    <submittedName>
        <fullName evidence="4">Uncharacterized protein</fullName>
    </submittedName>
</protein>
<evidence type="ECO:0000256" key="2">
    <source>
        <dbReference type="ARBA" id="ARBA00022679"/>
    </source>
</evidence>